<keyword evidence="1" id="KW-1133">Transmembrane helix</keyword>
<sequence length="109" mass="12696">MPPSAMAAESPFASAFFFEKGKRRRRRCLETRVSRSIFYFLFLIYFLFISYFVEGNRLLFFFYLCTRGGKKICRRAAVRACHPTRHGNALFPPMRNRANKGQTRGAPLS</sequence>
<dbReference type="Proteomes" id="UP000202511">
    <property type="component" value="Segment"/>
</dbReference>
<dbReference type="EMBL" id="KP136319">
    <property type="protein sequence ID" value="AJF97178.1"/>
    <property type="molecule type" value="Genomic_DNA"/>
</dbReference>
<evidence type="ECO:0000313" key="2">
    <source>
        <dbReference type="EMBL" id="AJF97178.1"/>
    </source>
</evidence>
<protein>
    <recommendedName>
        <fullName evidence="4">Transmembrane protein</fullName>
    </recommendedName>
</protein>
<evidence type="ECO:0000313" key="3">
    <source>
        <dbReference type="Proteomes" id="UP000202511"/>
    </source>
</evidence>
<name>A0A0B5IWW1_9VIRU</name>
<evidence type="ECO:0000256" key="1">
    <source>
        <dbReference type="SAM" id="Phobius"/>
    </source>
</evidence>
<keyword evidence="1" id="KW-0812">Transmembrane</keyword>
<organism evidence="2 3">
    <name type="scientific">Pandoravirus inopinatum</name>
    <dbReference type="NCBI Taxonomy" id="1605721"/>
    <lineage>
        <taxon>Viruses</taxon>
        <taxon>Pandoravirus</taxon>
    </lineage>
</organism>
<dbReference type="KEGG" id="vg:23462095"/>
<reference evidence="2 3" key="1">
    <citation type="journal article" date="2015" name="Parasitol. Res.">
        <title>Viruses in close associations with free-living amoebae.</title>
        <authorList>
            <person name="Scheid P."/>
        </authorList>
    </citation>
    <scope>NUCLEOTIDE SEQUENCE [LARGE SCALE GENOMIC DNA]</scope>
    <source>
        <strain evidence="2">KlaHel</strain>
    </source>
</reference>
<keyword evidence="1" id="KW-0472">Membrane</keyword>
<dbReference type="GeneID" id="23462095"/>
<accession>A0A0B5IWW1</accession>
<evidence type="ECO:0008006" key="4">
    <source>
        <dbReference type="Google" id="ProtNLM"/>
    </source>
</evidence>
<dbReference type="RefSeq" id="YP_009119413.1">
    <property type="nucleotide sequence ID" value="NC_026440.1"/>
</dbReference>
<proteinExistence type="predicted"/>
<feature type="transmembrane region" description="Helical" evidence="1">
    <location>
        <begin position="33"/>
        <end position="53"/>
    </location>
</feature>